<dbReference type="Proteomes" id="UP001358586">
    <property type="component" value="Chromosome 3"/>
</dbReference>
<comment type="caution">
    <text evidence="1">The sequence shown here is derived from an EMBL/GenBank/DDBJ whole genome shotgun (WGS) entry which is preliminary data.</text>
</comment>
<protein>
    <submittedName>
        <fullName evidence="1">Uncharacterized protein</fullName>
    </submittedName>
</protein>
<proteinExistence type="predicted"/>
<name>A0ABR0QKI3_GOSAR</name>
<keyword evidence="2" id="KW-1185">Reference proteome</keyword>
<evidence type="ECO:0000313" key="1">
    <source>
        <dbReference type="EMBL" id="KAK5839524.1"/>
    </source>
</evidence>
<gene>
    <name evidence="1" type="ORF">PVK06_008322</name>
</gene>
<evidence type="ECO:0000313" key="2">
    <source>
        <dbReference type="Proteomes" id="UP001358586"/>
    </source>
</evidence>
<sequence length="151" mass="17139">MDQRQLYGDLLRMRVVDKLDNYLGLPVPVGKKKSMAFQSILSRFSCRINNWSKRLLFYGGKEIFINSKYFPSGNIFHSKVVNKLSYTQTSIATTAKALENGFDWQVGTGNNIDICNNNWGFEGLNGDSLCSTTLTIHEINVHDLWVNNHSS</sequence>
<organism evidence="1 2">
    <name type="scientific">Gossypium arboreum</name>
    <name type="common">Tree cotton</name>
    <name type="synonym">Gossypium nanking</name>
    <dbReference type="NCBI Taxonomy" id="29729"/>
    <lineage>
        <taxon>Eukaryota</taxon>
        <taxon>Viridiplantae</taxon>
        <taxon>Streptophyta</taxon>
        <taxon>Embryophyta</taxon>
        <taxon>Tracheophyta</taxon>
        <taxon>Spermatophyta</taxon>
        <taxon>Magnoliopsida</taxon>
        <taxon>eudicotyledons</taxon>
        <taxon>Gunneridae</taxon>
        <taxon>Pentapetalae</taxon>
        <taxon>rosids</taxon>
        <taxon>malvids</taxon>
        <taxon>Malvales</taxon>
        <taxon>Malvaceae</taxon>
        <taxon>Malvoideae</taxon>
        <taxon>Gossypium</taxon>
    </lineage>
</organism>
<reference evidence="1 2" key="1">
    <citation type="submission" date="2023-03" db="EMBL/GenBank/DDBJ databases">
        <title>WGS of Gossypium arboreum.</title>
        <authorList>
            <person name="Yu D."/>
        </authorList>
    </citation>
    <scope>NUCLEOTIDE SEQUENCE [LARGE SCALE GENOMIC DNA]</scope>
    <source>
        <tissue evidence="1">Leaf</tissue>
    </source>
</reference>
<dbReference type="EMBL" id="JARKNE010000003">
    <property type="protein sequence ID" value="KAK5839524.1"/>
    <property type="molecule type" value="Genomic_DNA"/>
</dbReference>
<accession>A0ABR0QKI3</accession>